<feature type="transmembrane region" description="Helical" evidence="6">
    <location>
        <begin position="47"/>
        <end position="65"/>
    </location>
</feature>
<dbReference type="PANTHER" id="PTHR23519:SF1">
    <property type="entry name" value="AUTOPHAGY-RELATED PROTEIN 22"/>
    <property type="match status" value="1"/>
</dbReference>
<dbReference type="AlphaFoldDB" id="A0A143QSW6"/>
<proteinExistence type="predicted"/>
<dbReference type="SUPFAM" id="SSF103473">
    <property type="entry name" value="MFS general substrate transporter"/>
    <property type="match status" value="1"/>
</dbReference>
<dbReference type="InterPro" id="IPR036259">
    <property type="entry name" value="MFS_trans_sf"/>
</dbReference>
<dbReference type="Gene3D" id="1.20.1250.20">
    <property type="entry name" value="MFS general substrate transporter like domains"/>
    <property type="match status" value="1"/>
</dbReference>
<dbReference type="InterPro" id="IPR050495">
    <property type="entry name" value="ATG22/LtaA_families"/>
</dbReference>
<sequence length="463" mass="49374">MQRGDYATRCTQTWARRGLVLATMGTQPEAAVVGVATTRKQVTAWGFWDWGSAAFNAVILTFVFSVYLTDAVGDDLPGSISATTWFSWSIALSSVVIALLAPVCGQYFDARGKRKWLLGLLTALTVVAMAGLFFVQDDYHYLWLGLLLLGLGSIMFELASIPYNSMLRQVSTPANIGRVSGFGWAMGYFGGIVLLLLCYLGFIVGDGDTRGLLGLSTDGGLNIRLVAVLAAVWFAVSAIPVMFAVPEVPRAIADPEAAQAGFAESYRVLFRDVRELWSADRRAVYYLIASALFRDGLAGVFTFGAVLAVSVYGIGAADVLLFGVAANVIAGLGAIVAGRFDDRIGPKKVIVFSLTSMIAAGTILLFVSGPTMFWIFGLILCLFVGPAQSSARTFLARLAPPGREGQFFGLFATTGRAASFLAPSLFGLFVWMFDADRAGIAGLIIVLAAGLLALLKVRAPEQV</sequence>
<evidence type="ECO:0000256" key="1">
    <source>
        <dbReference type="ARBA" id="ARBA00004651"/>
    </source>
</evidence>
<evidence type="ECO:0000313" key="8">
    <source>
        <dbReference type="EMBL" id="AMY25838.1"/>
    </source>
</evidence>
<dbReference type="PROSITE" id="PS50850">
    <property type="entry name" value="MFS"/>
    <property type="match status" value="1"/>
</dbReference>
<evidence type="ECO:0000256" key="2">
    <source>
        <dbReference type="ARBA" id="ARBA00022448"/>
    </source>
</evidence>
<feature type="transmembrane region" description="Helical" evidence="6">
    <location>
        <begin position="349"/>
        <end position="367"/>
    </location>
</feature>
<dbReference type="Pfam" id="PF11700">
    <property type="entry name" value="ATG22"/>
    <property type="match status" value="1"/>
</dbReference>
<evidence type="ECO:0000259" key="7">
    <source>
        <dbReference type="PROSITE" id="PS50850"/>
    </source>
</evidence>
<name>A0A143QSW6_RHOFA</name>
<dbReference type="EMBL" id="CP015220">
    <property type="protein sequence ID" value="AMY25838.1"/>
    <property type="molecule type" value="Genomic_DNA"/>
</dbReference>
<organism evidence="8 9">
    <name type="scientific">Rhodococcoides fascians</name>
    <name type="common">Rhodococcus fascians</name>
    <dbReference type="NCBI Taxonomy" id="1828"/>
    <lineage>
        <taxon>Bacteria</taxon>
        <taxon>Bacillati</taxon>
        <taxon>Actinomycetota</taxon>
        <taxon>Actinomycetes</taxon>
        <taxon>Mycobacteriales</taxon>
        <taxon>Nocardiaceae</taxon>
        <taxon>Rhodococcoides</taxon>
    </lineage>
</organism>
<evidence type="ECO:0000256" key="4">
    <source>
        <dbReference type="ARBA" id="ARBA00022989"/>
    </source>
</evidence>
<keyword evidence="3 6" id="KW-0812">Transmembrane</keyword>
<feature type="transmembrane region" description="Helical" evidence="6">
    <location>
        <begin position="116"/>
        <end position="135"/>
    </location>
</feature>
<dbReference type="PANTHER" id="PTHR23519">
    <property type="entry name" value="AUTOPHAGY-RELATED PROTEIN 22"/>
    <property type="match status" value="1"/>
</dbReference>
<keyword evidence="2" id="KW-0813">Transport</keyword>
<gene>
    <name evidence="8" type="ORF">A3Q41_04568</name>
</gene>
<keyword evidence="5 6" id="KW-0472">Membrane</keyword>
<evidence type="ECO:0000313" key="9">
    <source>
        <dbReference type="Proteomes" id="UP000076038"/>
    </source>
</evidence>
<dbReference type="GO" id="GO:0022857">
    <property type="term" value="F:transmembrane transporter activity"/>
    <property type="evidence" value="ECO:0007669"/>
    <property type="project" value="InterPro"/>
</dbReference>
<comment type="subcellular location">
    <subcellularLocation>
        <location evidence="1">Cell membrane</location>
        <topology evidence="1">Multi-pass membrane protein</topology>
    </subcellularLocation>
</comment>
<feature type="transmembrane region" description="Helical" evidence="6">
    <location>
        <begin position="85"/>
        <end position="104"/>
    </location>
</feature>
<evidence type="ECO:0000256" key="5">
    <source>
        <dbReference type="ARBA" id="ARBA00023136"/>
    </source>
</evidence>
<keyword evidence="4 6" id="KW-1133">Transmembrane helix</keyword>
<feature type="domain" description="Major facilitator superfamily (MFS) profile" evidence="7">
    <location>
        <begin position="283"/>
        <end position="463"/>
    </location>
</feature>
<feature type="transmembrane region" description="Helical" evidence="6">
    <location>
        <begin position="284"/>
        <end position="313"/>
    </location>
</feature>
<feature type="transmembrane region" description="Helical" evidence="6">
    <location>
        <begin position="182"/>
        <end position="203"/>
    </location>
</feature>
<keyword evidence="9" id="KW-1185">Reference proteome</keyword>
<reference evidence="9" key="2">
    <citation type="submission" date="2016-04" db="EMBL/GenBank/DDBJ databases">
        <title>Complete Genome and Plasmid Sequences for Rhodococcus fascians D188 and Draft Sequences for Rhodococcus spp. Isolates PBTS 1 and PBTS 2.</title>
        <authorList>
            <person name="Stamer R."/>
            <person name="Vereecke D."/>
            <person name="Zhang Y."/>
            <person name="Schilkey F."/>
            <person name="Devitt N."/>
            <person name="Randall J."/>
        </authorList>
    </citation>
    <scope>NUCLEOTIDE SEQUENCE [LARGE SCALE GENOMIC DNA]</scope>
    <source>
        <strain evidence="9">PBTS2</strain>
    </source>
</reference>
<accession>A0A143QSW6</accession>
<dbReference type="InterPro" id="IPR024671">
    <property type="entry name" value="Atg22-like"/>
</dbReference>
<evidence type="ECO:0000256" key="3">
    <source>
        <dbReference type="ARBA" id="ARBA00022692"/>
    </source>
</evidence>
<dbReference type="InterPro" id="IPR020846">
    <property type="entry name" value="MFS_dom"/>
</dbReference>
<feature type="transmembrane region" description="Helical" evidence="6">
    <location>
        <begin position="223"/>
        <end position="245"/>
    </location>
</feature>
<feature type="transmembrane region" description="Helical" evidence="6">
    <location>
        <begin position="373"/>
        <end position="395"/>
    </location>
</feature>
<evidence type="ECO:0000256" key="6">
    <source>
        <dbReference type="SAM" id="Phobius"/>
    </source>
</evidence>
<feature type="transmembrane region" description="Helical" evidence="6">
    <location>
        <begin position="438"/>
        <end position="457"/>
    </location>
</feature>
<feature type="transmembrane region" description="Helical" evidence="6">
    <location>
        <begin position="319"/>
        <end position="337"/>
    </location>
</feature>
<dbReference type="Proteomes" id="UP000076038">
    <property type="component" value="Chromosome"/>
</dbReference>
<reference evidence="8 9" key="1">
    <citation type="journal article" date="2016" name="Genome Announc.">
        <title>Complete Genome and Plasmid Sequences for Rhodococcus fascians D188 and Draft Sequences for Rhodococcus Isolates PBTS 1 and PBTS 2.</title>
        <authorList>
            <person name="Stamler R.A."/>
            <person name="Vereecke D."/>
            <person name="Zhang Y."/>
            <person name="Schilkey F."/>
            <person name="Devitt N."/>
            <person name="Randall J.J."/>
        </authorList>
    </citation>
    <scope>NUCLEOTIDE SEQUENCE [LARGE SCALE GENOMIC DNA]</scope>
    <source>
        <strain evidence="8 9">PBTS2</strain>
    </source>
</reference>
<dbReference type="GO" id="GO:0005886">
    <property type="term" value="C:plasma membrane"/>
    <property type="evidence" value="ECO:0007669"/>
    <property type="project" value="UniProtKB-SubCell"/>
</dbReference>
<feature type="transmembrane region" description="Helical" evidence="6">
    <location>
        <begin position="141"/>
        <end position="161"/>
    </location>
</feature>
<protein>
    <recommendedName>
        <fullName evidence="7">Major facilitator superfamily (MFS) profile domain-containing protein</fullName>
    </recommendedName>
</protein>
<dbReference type="KEGG" id="rhs:A3Q41_04568"/>
<feature type="transmembrane region" description="Helical" evidence="6">
    <location>
        <begin position="407"/>
        <end position="432"/>
    </location>
</feature>
<dbReference type="PATRIC" id="fig|1653479.3.peg.4623"/>